<feature type="compositionally biased region" description="Polar residues" evidence="1">
    <location>
        <begin position="396"/>
        <end position="423"/>
    </location>
</feature>
<proteinExistence type="predicted"/>
<dbReference type="AlphaFoldDB" id="A0A8D8SVC3"/>
<dbReference type="EMBL" id="HBUF01086183">
    <property type="protein sequence ID" value="CAG6634416.1"/>
    <property type="molecule type" value="Transcribed_RNA"/>
</dbReference>
<dbReference type="EMBL" id="HBUF01232356">
    <property type="protein sequence ID" value="CAG6673897.1"/>
    <property type="molecule type" value="Transcribed_RNA"/>
</dbReference>
<keyword evidence="2" id="KW-0472">Membrane</keyword>
<feature type="compositionally biased region" description="Basic and acidic residues" evidence="1">
    <location>
        <begin position="382"/>
        <end position="393"/>
    </location>
</feature>
<evidence type="ECO:0000256" key="2">
    <source>
        <dbReference type="SAM" id="Phobius"/>
    </source>
</evidence>
<organism evidence="3">
    <name type="scientific">Cacopsylla melanoneura</name>
    <dbReference type="NCBI Taxonomy" id="428564"/>
    <lineage>
        <taxon>Eukaryota</taxon>
        <taxon>Metazoa</taxon>
        <taxon>Ecdysozoa</taxon>
        <taxon>Arthropoda</taxon>
        <taxon>Hexapoda</taxon>
        <taxon>Insecta</taxon>
        <taxon>Pterygota</taxon>
        <taxon>Neoptera</taxon>
        <taxon>Paraneoptera</taxon>
        <taxon>Hemiptera</taxon>
        <taxon>Sternorrhyncha</taxon>
        <taxon>Psylloidea</taxon>
        <taxon>Psyllidae</taxon>
        <taxon>Psyllinae</taxon>
        <taxon>Cacopsylla</taxon>
    </lineage>
</organism>
<accession>A0A8D8SVC3</accession>
<keyword evidence="2" id="KW-0812">Transmembrane</keyword>
<dbReference type="EMBL" id="HBUF01232357">
    <property type="protein sequence ID" value="CAG6673899.1"/>
    <property type="molecule type" value="Transcribed_RNA"/>
</dbReference>
<dbReference type="EMBL" id="HBUF01381284">
    <property type="protein sequence ID" value="CAG6730361.1"/>
    <property type="molecule type" value="Transcribed_RNA"/>
</dbReference>
<evidence type="ECO:0000313" key="3">
    <source>
        <dbReference type="EMBL" id="CAG6673901.1"/>
    </source>
</evidence>
<dbReference type="EMBL" id="HBUF01086184">
    <property type="protein sequence ID" value="CAG6634418.1"/>
    <property type="molecule type" value="Transcribed_RNA"/>
</dbReference>
<dbReference type="EMBL" id="HBUF01232358">
    <property type="protein sequence ID" value="CAG6673901.1"/>
    <property type="molecule type" value="Transcribed_RNA"/>
</dbReference>
<feature type="compositionally biased region" description="Basic and acidic residues" evidence="1">
    <location>
        <begin position="331"/>
        <end position="340"/>
    </location>
</feature>
<dbReference type="EMBL" id="HBUF01086185">
    <property type="protein sequence ID" value="CAG6634420.1"/>
    <property type="molecule type" value="Transcribed_RNA"/>
</dbReference>
<sequence length="490" mass="55611">MLKWLSNARLKSQTDLVTDDPLATITVSQKEVNSDLIYSVSRVNPLFEEDGYSKGKRRWHSYLKESSSGYESRYSSNHANAAFEADKDFQREAVTVLEQNTGFVKSILVAVRGKKQSVTLNPIPEDNLNINPIDYTIPRPVWPRHEKYKKQQTQKIEDRIHDWHSEDEKSRGNNFIVRPKMGYEQKAESTKDILNDLAKTINLAIDQKNQVSPEDLLKTLSETINKNWDMLSSDSAVRQLSRNLNQTEVATISRAFSHTSSFSEPFLSNRPLSDAEAGRLSLLKRLGKLSLYEPPVYEKHTRESSTSSEETSSGFSEFSPSPATSSSDDSPSSRRSPEHSKVALFTHDNLSTVSNGLRNAVLYGSGLQCRDGQNEYEKLNFRDRKSSEEKSEDSLQDLSVSNWNEVNSDTTKQPDTQNKSSNLTIPGINFPDFTLDTHQAEHLMHKIQATKRQRFWCRMATCLFGLLFLLLSVMAVSMFLSRGQRMFGSL</sequence>
<dbReference type="EMBL" id="HBUF01381283">
    <property type="protein sequence ID" value="CAG6730359.1"/>
    <property type="molecule type" value="Transcribed_RNA"/>
</dbReference>
<dbReference type="EMBL" id="HBUF01581286">
    <property type="protein sequence ID" value="CAG6770287.1"/>
    <property type="molecule type" value="Transcribed_RNA"/>
</dbReference>
<feature type="region of interest" description="Disordered" evidence="1">
    <location>
        <begin position="297"/>
        <end position="340"/>
    </location>
</feature>
<feature type="compositionally biased region" description="Low complexity" evidence="1">
    <location>
        <begin position="304"/>
        <end position="330"/>
    </location>
</feature>
<reference evidence="3" key="1">
    <citation type="submission" date="2021-05" db="EMBL/GenBank/DDBJ databases">
        <authorList>
            <person name="Alioto T."/>
            <person name="Alioto T."/>
            <person name="Gomez Garrido J."/>
        </authorList>
    </citation>
    <scope>NUCLEOTIDE SEQUENCE</scope>
</reference>
<dbReference type="EMBL" id="HBUF01381282">
    <property type="protein sequence ID" value="CAG6730357.1"/>
    <property type="molecule type" value="Transcribed_RNA"/>
</dbReference>
<keyword evidence="2" id="KW-1133">Transmembrane helix</keyword>
<evidence type="ECO:0000256" key="1">
    <source>
        <dbReference type="SAM" id="MobiDB-lite"/>
    </source>
</evidence>
<feature type="transmembrane region" description="Helical" evidence="2">
    <location>
        <begin position="455"/>
        <end position="480"/>
    </location>
</feature>
<feature type="region of interest" description="Disordered" evidence="1">
    <location>
        <begin position="382"/>
        <end position="423"/>
    </location>
</feature>
<dbReference type="EMBL" id="HBUF01581285">
    <property type="protein sequence ID" value="CAG6770285.1"/>
    <property type="molecule type" value="Transcribed_RNA"/>
</dbReference>
<name>A0A8D8SVC3_9HEMI</name>
<protein>
    <submittedName>
        <fullName evidence="3">Uncharacterized protein</fullName>
    </submittedName>
</protein>